<feature type="transmembrane region" description="Helical" evidence="1">
    <location>
        <begin position="22"/>
        <end position="44"/>
    </location>
</feature>
<dbReference type="KEGG" id="scr:SCHRY_v1c09870"/>
<dbReference type="OrthoDB" id="9821466at2"/>
<evidence type="ECO:0000313" key="2">
    <source>
        <dbReference type="EMBL" id="AGM25559.1"/>
    </source>
</evidence>
<accession>R4UCD9</accession>
<organism evidence="2 3">
    <name type="scientific">Spiroplasma chrysopicola DF-1</name>
    <dbReference type="NCBI Taxonomy" id="1276227"/>
    <lineage>
        <taxon>Bacteria</taxon>
        <taxon>Bacillati</taxon>
        <taxon>Mycoplasmatota</taxon>
        <taxon>Mollicutes</taxon>
        <taxon>Entomoplasmatales</taxon>
        <taxon>Spiroplasmataceae</taxon>
        <taxon>Spiroplasma</taxon>
    </lineage>
</organism>
<dbReference type="PATRIC" id="fig|1276227.3.peg.990"/>
<dbReference type="HOGENOM" id="CLU_956158_0_0_14"/>
<feature type="transmembrane region" description="Helical" evidence="1">
    <location>
        <begin position="96"/>
        <end position="113"/>
    </location>
</feature>
<evidence type="ECO:0008006" key="4">
    <source>
        <dbReference type="Google" id="ProtNLM"/>
    </source>
</evidence>
<gene>
    <name evidence="2" type="ORF">SCHRY_v1c09870</name>
</gene>
<keyword evidence="1" id="KW-0812">Transmembrane</keyword>
<proteinExistence type="predicted"/>
<keyword evidence="1" id="KW-1133">Transmembrane helix</keyword>
<reference evidence="2 3" key="1">
    <citation type="journal article" date="2013" name="Genome Biol. Evol.">
        <title>Complete genomes of two dipteran-associated spiroplasmas provided insights into the origin, dynamics, and impacts of viral invasion in spiroplasma.</title>
        <authorList>
            <person name="Ku C."/>
            <person name="Lo W.S."/>
            <person name="Chen L.L."/>
            <person name="Kuo C.H."/>
        </authorList>
    </citation>
    <scope>NUCLEOTIDE SEQUENCE [LARGE SCALE GENOMIC DNA]</scope>
    <source>
        <strain evidence="2 3">DF-1</strain>
    </source>
</reference>
<keyword evidence="3" id="KW-1185">Reference proteome</keyword>
<feature type="transmembrane region" description="Helical" evidence="1">
    <location>
        <begin position="125"/>
        <end position="146"/>
    </location>
</feature>
<name>R4UCD9_9MOLU</name>
<dbReference type="AlphaFoldDB" id="R4UCD9"/>
<feature type="transmembrane region" description="Helical" evidence="1">
    <location>
        <begin position="65"/>
        <end position="84"/>
    </location>
</feature>
<dbReference type="EMBL" id="CP005077">
    <property type="protein sequence ID" value="AGM25559.1"/>
    <property type="molecule type" value="Genomic_DNA"/>
</dbReference>
<feature type="transmembrane region" description="Helical" evidence="1">
    <location>
        <begin position="218"/>
        <end position="238"/>
    </location>
</feature>
<protein>
    <recommendedName>
        <fullName evidence="4">Transmembrane protein</fullName>
    </recommendedName>
</protein>
<sequence length="291" mass="34646">MARIKGANFINITDLLYGVNKIFYSPVPWIFLFSAFFLLLYSFVKSFRIKSFIETPMRPKEIVKSVFTFIIIFIILLNFDYFLYSLSNNQDDTWSISHFFNIFIIWFISLLFFAHKKFFRLIDVLNKVMGVFLGFIFCLPFFIALIRITNSSLKWRPQLIVGITIYFLLWIMNFINFDYKIIRSISKHLLVGFFLILFLRIFNLSFISNAKDLSLYEIFHSVTETITCWLLSFLIFFIRDKKCIDYCETEEHFDLDSLSFVFLKKSNHVLATSRTKNIDTENNGYMQVLTI</sequence>
<evidence type="ECO:0000313" key="3">
    <source>
        <dbReference type="Proteomes" id="UP000013964"/>
    </source>
</evidence>
<keyword evidence="1" id="KW-0472">Membrane</keyword>
<feature type="transmembrane region" description="Helical" evidence="1">
    <location>
        <begin position="158"/>
        <end position="177"/>
    </location>
</feature>
<dbReference type="STRING" id="1276227.SCHRY_v1c09870"/>
<feature type="transmembrane region" description="Helical" evidence="1">
    <location>
        <begin position="189"/>
        <end position="206"/>
    </location>
</feature>
<dbReference type="Proteomes" id="UP000013964">
    <property type="component" value="Chromosome"/>
</dbReference>
<evidence type="ECO:0000256" key="1">
    <source>
        <dbReference type="SAM" id="Phobius"/>
    </source>
</evidence>
<dbReference type="RefSeq" id="WP_016339377.1">
    <property type="nucleotide sequence ID" value="NC_021280.1"/>
</dbReference>